<name>A0A098Y2I6_9ACTN</name>
<dbReference type="RefSeq" id="WP_036340180.1">
    <property type="nucleotide sequence ID" value="NZ_JPMX01000118.1"/>
</dbReference>
<dbReference type="Proteomes" id="UP000029713">
    <property type="component" value="Unassembled WGS sequence"/>
</dbReference>
<keyword evidence="3" id="KW-1185">Reference proteome</keyword>
<keyword evidence="1" id="KW-0812">Transmembrane</keyword>
<dbReference type="EMBL" id="JPMX01000118">
    <property type="protein sequence ID" value="KGH44672.1"/>
    <property type="molecule type" value="Genomic_DNA"/>
</dbReference>
<dbReference type="OrthoDB" id="5192214at2"/>
<dbReference type="AlphaFoldDB" id="A0A098Y2I6"/>
<evidence type="ECO:0000256" key="1">
    <source>
        <dbReference type="SAM" id="Phobius"/>
    </source>
</evidence>
<comment type="caution">
    <text evidence="2">The sequence shown here is derived from an EMBL/GenBank/DDBJ whole genome shotgun (WGS) entry which is preliminary data.</text>
</comment>
<reference evidence="2 3" key="1">
    <citation type="submission" date="2014-07" db="EMBL/GenBank/DDBJ databases">
        <title>Biosystematic studies on Modestobacter strains isolated from extreme hyper-arid desert soil and from historic building.</title>
        <authorList>
            <person name="Bukarasam K."/>
            <person name="Bull A."/>
            <person name="Girard G."/>
            <person name="van Wezel G."/>
            <person name="Goodfellow M."/>
        </authorList>
    </citation>
    <scope>NUCLEOTIDE SEQUENCE [LARGE SCALE GENOMIC DNA]</scope>
    <source>
        <strain evidence="2 3">KNN45-2b</strain>
    </source>
</reference>
<evidence type="ECO:0000313" key="2">
    <source>
        <dbReference type="EMBL" id="KGH44672.1"/>
    </source>
</evidence>
<feature type="transmembrane region" description="Helical" evidence="1">
    <location>
        <begin position="46"/>
        <end position="69"/>
    </location>
</feature>
<gene>
    <name evidence="2" type="ORF">IN07_22070</name>
</gene>
<keyword evidence="1" id="KW-1133">Transmembrane helix</keyword>
<feature type="transmembrane region" description="Helical" evidence="1">
    <location>
        <begin position="75"/>
        <end position="96"/>
    </location>
</feature>
<feature type="transmembrane region" description="Helical" evidence="1">
    <location>
        <begin position="16"/>
        <end position="39"/>
    </location>
</feature>
<evidence type="ECO:0000313" key="3">
    <source>
        <dbReference type="Proteomes" id="UP000029713"/>
    </source>
</evidence>
<proteinExistence type="predicted"/>
<dbReference type="STRING" id="1522368.IN07_22070"/>
<protein>
    <recommendedName>
        <fullName evidence="4">ATP synthase protein I</fullName>
    </recommendedName>
</protein>
<accession>A0A098Y2I6</accession>
<sequence length="156" mass="16463">MSGARATGDAPWDLSFLRIGLLVTAVVTVVAALAVGVALSWADALTVVIGATVVTAFFCVSGLVVAWAGKVDDTWTMPAALGTFGLKALVLFPLLTGLPADGWPDRQVLAWTVVAGALLWSGVQLRWVWTRQLFYVPPPTPPGEQQRSPENPAPRG</sequence>
<organism evidence="2 3">
    <name type="scientific">Modestobacter caceresii</name>
    <dbReference type="NCBI Taxonomy" id="1522368"/>
    <lineage>
        <taxon>Bacteria</taxon>
        <taxon>Bacillati</taxon>
        <taxon>Actinomycetota</taxon>
        <taxon>Actinomycetes</taxon>
        <taxon>Geodermatophilales</taxon>
        <taxon>Geodermatophilaceae</taxon>
        <taxon>Modestobacter</taxon>
    </lineage>
</organism>
<evidence type="ECO:0008006" key="4">
    <source>
        <dbReference type="Google" id="ProtNLM"/>
    </source>
</evidence>
<keyword evidence="1" id="KW-0472">Membrane</keyword>
<feature type="transmembrane region" description="Helical" evidence="1">
    <location>
        <begin position="108"/>
        <end position="129"/>
    </location>
</feature>